<proteinExistence type="predicted"/>
<protein>
    <submittedName>
        <fullName evidence="2">Uncharacterized protein</fullName>
    </submittedName>
</protein>
<sequence>MNSKCFPQKVSIQQKQFKCKFELVLCPTFHNPSVNFFTNINYCL</sequence>
<dbReference type="AlphaFoldDB" id="A0A1I7X223"/>
<reference evidence="2" key="1">
    <citation type="submission" date="2016-11" db="UniProtKB">
        <authorList>
            <consortium name="WormBaseParasite"/>
        </authorList>
    </citation>
    <scope>IDENTIFICATION</scope>
</reference>
<dbReference type="WBParaSite" id="Hba_11519">
    <property type="protein sequence ID" value="Hba_11519"/>
    <property type="gene ID" value="Hba_11519"/>
</dbReference>
<keyword evidence="1" id="KW-1185">Reference proteome</keyword>
<evidence type="ECO:0000313" key="2">
    <source>
        <dbReference type="WBParaSite" id="Hba_11519"/>
    </source>
</evidence>
<name>A0A1I7X223_HETBA</name>
<evidence type="ECO:0000313" key="1">
    <source>
        <dbReference type="Proteomes" id="UP000095283"/>
    </source>
</evidence>
<dbReference type="Proteomes" id="UP000095283">
    <property type="component" value="Unplaced"/>
</dbReference>
<organism evidence="1 2">
    <name type="scientific">Heterorhabditis bacteriophora</name>
    <name type="common">Entomopathogenic nematode worm</name>
    <dbReference type="NCBI Taxonomy" id="37862"/>
    <lineage>
        <taxon>Eukaryota</taxon>
        <taxon>Metazoa</taxon>
        <taxon>Ecdysozoa</taxon>
        <taxon>Nematoda</taxon>
        <taxon>Chromadorea</taxon>
        <taxon>Rhabditida</taxon>
        <taxon>Rhabditina</taxon>
        <taxon>Rhabditomorpha</taxon>
        <taxon>Strongyloidea</taxon>
        <taxon>Heterorhabditidae</taxon>
        <taxon>Heterorhabditis</taxon>
    </lineage>
</organism>
<accession>A0A1I7X223</accession>